<dbReference type="EMBL" id="BAAAHB010000002">
    <property type="protein sequence ID" value="GAA0444667.1"/>
    <property type="molecule type" value="Genomic_DNA"/>
</dbReference>
<feature type="region of interest" description="Disordered" evidence="1">
    <location>
        <begin position="41"/>
        <end position="60"/>
    </location>
</feature>
<gene>
    <name evidence="2" type="ORF">GCM10009544_04290</name>
</gene>
<sequence>MHLSVAAGNIAAMNDIRTTPPRPLDVAALFPQLAPLARPAIRLHPRPGSPSPNDSSVGGPLLWPADEPWPRCDESHDQMDDLYDAYEVRASEDCEWHDGPNPLVPVTQLYVRDIPLLRPPGKADLLQVLWCPFEHEPDYKPPTALFWRSSAEVTDILAVPPGPFAVEYDGYIPRPCVLAPEQITEYPNPMDVSKELQQQLGDWGNWQAAGSAVDSSWAPYPDSFYDRHLSVAPGWKVGGWPPWGLTDPIARFCTACGAKMAPLLTIASDEWDSSNTGWAPHEDQHLAALHRADGANPPEIQVSKGNHLQLYVCPESPDHPHTTLIQ</sequence>
<evidence type="ECO:0000313" key="3">
    <source>
        <dbReference type="Proteomes" id="UP001499895"/>
    </source>
</evidence>
<dbReference type="Gene3D" id="2.30.320.10">
    <property type="entry name" value="YwqG-like"/>
    <property type="match status" value="1"/>
</dbReference>
<keyword evidence="3" id="KW-1185">Reference proteome</keyword>
<evidence type="ECO:0000313" key="2">
    <source>
        <dbReference type="EMBL" id="GAA0444667.1"/>
    </source>
</evidence>
<proteinExistence type="predicted"/>
<name>A0ABP3J7M9_9ACTN</name>
<reference evidence="3" key="1">
    <citation type="journal article" date="2019" name="Int. J. Syst. Evol. Microbiol.">
        <title>The Global Catalogue of Microorganisms (GCM) 10K type strain sequencing project: providing services to taxonomists for standard genome sequencing and annotation.</title>
        <authorList>
            <consortium name="The Broad Institute Genomics Platform"/>
            <consortium name="The Broad Institute Genome Sequencing Center for Infectious Disease"/>
            <person name="Wu L."/>
            <person name="Ma J."/>
        </authorList>
    </citation>
    <scope>NUCLEOTIDE SEQUENCE [LARGE SCALE GENOMIC DNA]</scope>
    <source>
        <strain evidence="3">JCM 10649</strain>
    </source>
</reference>
<protein>
    <recommendedName>
        <fullName evidence="4">DUF1963 domain-containing protein</fullName>
    </recommendedName>
</protein>
<organism evidence="2 3">
    <name type="scientific">Streptomyces stramineus</name>
    <dbReference type="NCBI Taxonomy" id="173861"/>
    <lineage>
        <taxon>Bacteria</taxon>
        <taxon>Bacillati</taxon>
        <taxon>Actinomycetota</taxon>
        <taxon>Actinomycetes</taxon>
        <taxon>Kitasatosporales</taxon>
        <taxon>Streptomycetaceae</taxon>
        <taxon>Streptomyces</taxon>
    </lineage>
</organism>
<evidence type="ECO:0008006" key="4">
    <source>
        <dbReference type="Google" id="ProtNLM"/>
    </source>
</evidence>
<dbReference type="Proteomes" id="UP001499895">
    <property type="component" value="Unassembled WGS sequence"/>
</dbReference>
<dbReference type="SUPFAM" id="SSF103032">
    <property type="entry name" value="Hypothetical protein YwqG"/>
    <property type="match status" value="1"/>
</dbReference>
<accession>A0ABP3J7M9</accession>
<evidence type="ECO:0000256" key="1">
    <source>
        <dbReference type="SAM" id="MobiDB-lite"/>
    </source>
</evidence>
<dbReference type="InterPro" id="IPR035948">
    <property type="entry name" value="YwqG-like_sf"/>
</dbReference>
<comment type="caution">
    <text evidence="2">The sequence shown here is derived from an EMBL/GenBank/DDBJ whole genome shotgun (WGS) entry which is preliminary data.</text>
</comment>